<keyword evidence="1" id="KW-0436">Ligase</keyword>
<dbReference type="Proteomes" id="UP000294933">
    <property type="component" value="Unassembled WGS sequence"/>
</dbReference>
<protein>
    <recommendedName>
        <fullName evidence="1">tRNA ligase</fullName>
        <ecNumber evidence="1">6.5.1.3</ecNumber>
    </recommendedName>
</protein>
<dbReference type="GO" id="GO:0006388">
    <property type="term" value="P:tRNA splicing, via endonucleolytic cleavage and ligation"/>
    <property type="evidence" value="ECO:0007669"/>
    <property type="project" value="UniProtKB-UniRule"/>
</dbReference>
<keyword evidence="1" id="KW-0819">tRNA processing</keyword>
<evidence type="ECO:0000313" key="7">
    <source>
        <dbReference type="Proteomes" id="UP000294933"/>
    </source>
</evidence>
<name>A0A4Y7Q3U0_9AGAM</name>
<feature type="active site" description="N6-AMP-lysine intermediate" evidence="2">
    <location>
        <position position="119"/>
    </location>
</feature>
<feature type="domain" description="tRNA ligase phosphodiesterase" evidence="3">
    <location>
        <begin position="604"/>
        <end position="786"/>
    </location>
</feature>
<dbReference type="VEuPathDB" id="FungiDB:BD410DRAFT_771066"/>
<dbReference type="PANTHER" id="PTHR32004">
    <property type="entry name" value="TRNA LIGASE"/>
    <property type="match status" value="1"/>
</dbReference>
<keyword evidence="7" id="KW-1185">Reference proteome</keyword>
<dbReference type="GO" id="GO:0008081">
    <property type="term" value="F:phosphoric diester hydrolase activity"/>
    <property type="evidence" value="ECO:0007669"/>
    <property type="project" value="InterPro"/>
</dbReference>
<dbReference type="PIRSF" id="PIRSF019634">
    <property type="entry name" value="tRNA_lig_yeast"/>
    <property type="match status" value="1"/>
</dbReference>
<dbReference type="OrthoDB" id="276239at2759"/>
<dbReference type="GO" id="GO:0003972">
    <property type="term" value="F:RNA ligase (ATP) activity"/>
    <property type="evidence" value="ECO:0007669"/>
    <property type="project" value="UniProtKB-UniRule"/>
</dbReference>
<organism evidence="6 7">
    <name type="scientific">Rickenella mellea</name>
    <dbReference type="NCBI Taxonomy" id="50990"/>
    <lineage>
        <taxon>Eukaryota</taxon>
        <taxon>Fungi</taxon>
        <taxon>Dikarya</taxon>
        <taxon>Basidiomycota</taxon>
        <taxon>Agaricomycotina</taxon>
        <taxon>Agaricomycetes</taxon>
        <taxon>Hymenochaetales</taxon>
        <taxon>Rickenellaceae</taxon>
        <taxon>Rickenella</taxon>
    </lineage>
</organism>
<dbReference type="GO" id="GO:0051730">
    <property type="term" value="F:GTP-dependent polyribonucleotide 5'-hydroxyl-kinase activity"/>
    <property type="evidence" value="ECO:0007669"/>
    <property type="project" value="InterPro"/>
</dbReference>
<proteinExistence type="inferred from homology"/>
<evidence type="ECO:0000313" key="6">
    <source>
        <dbReference type="EMBL" id="TDL22055.1"/>
    </source>
</evidence>
<dbReference type="InterPro" id="IPR012387">
    <property type="entry name" value="Trl1_fun"/>
</dbReference>
<dbReference type="InterPro" id="IPR019039">
    <property type="entry name" value="T4-Rnl1-like_N"/>
</dbReference>
<evidence type="ECO:0000259" key="3">
    <source>
        <dbReference type="Pfam" id="PF08302"/>
    </source>
</evidence>
<gene>
    <name evidence="6" type="ORF">BD410DRAFT_771066</name>
</gene>
<comment type="catalytic activity">
    <reaction evidence="1">
        <text>ATP + (ribonucleotide)n-3'-hydroxyl + 5'-phospho-(ribonucleotide)m = (ribonucleotide)n+m + AMP + diphosphate.</text>
        <dbReference type="EC" id="6.5.1.3"/>
    </reaction>
</comment>
<sequence>MASSVRDSEADSSLISALVKLSQKAPKLVKSSDYKAPALPDVTITSWKLNEFKFYEVPSPFPTLARGLFTRSMPNEGGSPTYRVVARGYDKFFNIGEVPWSSWAALETHTSPPYVLTLKSNGCIIFMAALSPTKLLVTSKHSLGPVKGADMSHAQVGEKWLLKHLEAKGKTPEEFAQVLWDNNWTAVAELCDDSFEEHVLPYSAEKTGLHLHGLNDCSGAFQTQSPETVAAFAREWGFIETLTKTVNTIAEVHEFTDAVEEAGKWQGEPVEGFVVRCHVATTPPSPSDHKTAPPYPPGSSFFFKVKFDEPYMTYRDWREMTKMLLGGHAKGSMESVKVHKSKLRRPESHLYRKWVMEEIRRDKTQFAEFNKGKGIIATRDRFLAWLESERGMQMRAGLQEAPTQGETAVEKDKKFGKTIIVPVAIPGCGKTSVAVALKHLFGFGHTQSDDIHEKKGAPIFIRNVLKELQTHDVVIADKNNHLRQHREALRIAVANMSPPVRLMALNWSLVKPPAMVHRVCADRVMQRGENHQKLRADAVSRDHEDVLWMFVEQTEELADDEVDEVVEMDLEEDLEQALARAVDACVSVLGLKRPTQEEIGQALAVTRGYTPTTKMADAKKKMAEPRYFGFLPEVDLEDVITARLAHDDAPSHAKKFWEALVKKDRVAKRPHITLVHSKELPQEKDLWDQCQRFFADSSPPTFELSLGNLVWNDRVMAIAVDDVKVATQGDNDTHAEGQAFVDELEQTIKKRLHVTVGTGQSNILPIEARALVEGWRLGQSGPNVGSLALDGIVARGRIKGLFS</sequence>
<dbReference type="GO" id="GO:0005634">
    <property type="term" value="C:nucleus"/>
    <property type="evidence" value="ECO:0007669"/>
    <property type="project" value="TreeGrafter"/>
</dbReference>
<evidence type="ECO:0000259" key="4">
    <source>
        <dbReference type="Pfam" id="PF08303"/>
    </source>
</evidence>
<dbReference type="InterPro" id="IPR015965">
    <property type="entry name" value="tRNA_lig_PDEase"/>
</dbReference>
<dbReference type="EMBL" id="ML170177">
    <property type="protein sequence ID" value="TDL22055.1"/>
    <property type="molecule type" value="Genomic_DNA"/>
</dbReference>
<dbReference type="EC" id="6.5.1.3" evidence="1"/>
<feature type="domain" description="T4 RNA ligase 1-like N-terminal" evidence="5">
    <location>
        <begin position="65"/>
        <end position="311"/>
    </location>
</feature>
<dbReference type="SUPFAM" id="SSF52540">
    <property type="entry name" value="P-loop containing nucleoside triphosphate hydrolases"/>
    <property type="match status" value="1"/>
</dbReference>
<dbReference type="STRING" id="50990.A0A4Y7Q3U0"/>
<accession>A0A4Y7Q3U0</accession>
<feature type="domain" description="tRNA ligase kinase" evidence="4">
    <location>
        <begin position="419"/>
        <end position="568"/>
    </location>
</feature>
<evidence type="ECO:0000259" key="5">
    <source>
        <dbReference type="Pfam" id="PF09511"/>
    </source>
</evidence>
<comment type="similarity">
    <text evidence="1">Belongs to the TRL1 family.</text>
</comment>
<dbReference type="Gene3D" id="3.40.50.300">
    <property type="entry name" value="P-loop containing nucleotide triphosphate hydrolases"/>
    <property type="match status" value="1"/>
</dbReference>
<dbReference type="Pfam" id="PF09511">
    <property type="entry name" value="RNA_lig_T4_1"/>
    <property type="match status" value="1"/>
</dbReference>
<reference evidence="6 7" key="1">
    <citation type="submission" date="2018-06" db="EMBL/GenBank/DDBJ databases">
        <title>A transcriptomic atlas of mushroom development highlights an independent origin of complex multicellularity.</title>
        <authorList>
            <consortium name="DOE Joint Genome Institute"/>
            <person name="Krizsan K."/>
            <person name="Almasi E."/>
            <person name="Merenyi Z."/>
            <person name="Sahu N."/>
            <person name="Viragh M."/>
            <person name="Koszo T."/>
            <person name="Mondo S."/>
            <person name="Kiss B."/>
            <person name="Balint B."/>
            <person name="Kues U."/>
            <person name="Barry K."/>
            <person name="Hegedus J.C."/>
            <person name="Henrissat B."/>
            <person name="Johnson J."/>
            <person name="Lipzen A."/>
            <person name="Ohm R."/>
            <person name="Nagy I."/>
            <person name="Pangilinan J."/>
            <person name="Yan J."/>
            <person name="Xiong Y."/>
            <person name="Grigoriev I.V."/>
            <person name="Hibbett D.S."/>
            <person name="Nagy L.G."/>
        </authorList>
    </citation>
    <scope>NUCLEOTIDE SEQUENCE [LARGE SCALE GENOMIC DNA]</scope>
    <source>
        <strain evidence="6 7">SZMC22713</strain>
    </source>
</reference>
<evidence type="ECO:0000256" key="2">
    <source>
        <dbReference type="PIRSR" id="PIRSR019634-50"/>
    </source>
</evidence>
<evidence type="ECO:0000256" key="1">
    <source>
        <dbReference type="PIRNR" id="PIRNR019634"/>
    </source>
</evidence>
<dbReference type="Pfam" id="PF08303">
    <property type="entry name" value="tRNA_lig_kinase"/>
    <property type="match status" value="1"/>
</dbReference>
<dbReference type="AlphaFoldDB" id="A0A4Y7Q3U0"/>
<dbReference type="InterPro" id="IPR015966">
    <property type="entry name" value="tRNA_lig_kin_fungi"/>
</dbReference>
<dbReference type="PANTHER" id="PTHR32004:SF1">
    <property type="entry name" value="TRNA LIGASE"/>
    <property type="match status" value="1"/>
</dbReference>
<dbReference type="InterPro" id="IPR027417">
    <property type="entry name" value="P-loop_NTPase"/>
</dbReference>
<dbReference type="GO" id="GO:0005524">
    <property type="term" value="F:ATP binding"/>
    <property type="evidence" value="ECO:0007669"/>
    <property type="project" value="UniProtKB-UniRule"/>
</dbReference>
<dbReference type="Pfam" id="PF08302">
    <property type="entry name" value="tRNA_lig_CPD"/>
    <property type="match status" value="1"/>
</dbReference>